<dbReference type="InterPro" id="IPR019831">
    <property type="entry name" value="Mn/Fe_SOD_N"/>
</dbReference>
<dbReference type="FunFam" id="3.55.40.20:FF:000001">
    <property type="entry name" value="Superoxide dismutase"/>
    <property type="match status" value="1"/>
</dbReference>
<protein>
    <recommendedName>
        <fullName evidence="2 8">Superoxide dismutase</fullName>
        <ecNumber evidence="2 8">1.15.1.1</ecNumber>
    </recommendedName>
</protein>
<keyword evidence="3 7" id="KW-0479">Metal-binding</keyword>
<dbReference type="Gene3D" id="1.10.287.990">
    <property type="entry name" value="Fe,Mn superoxide dismutase (SOD) domain"/>
    <property type="match status" value="1"/>
</dbReference>
<dbReference type="Proteomes" id="UP001303373">
    <property type="component" value="Chromosome 2"/>
</dbReference>
<dbReference type="GO" id="GO:0004784">
    <property type="term" value="F:superoxide dismutase activity"/>
    <property type="evidence" value="ECO:0007669"/>
    <property type="project" value="UniProtKB-EC"/>
</dbReference>
<evidence type="ECO:0000313" key="11">
    <source>
        <dbReference type="EMBL" id="WPG98457.1"/>
    </source>
</evidence>
<accession>A0AAQ3LZF9</accession>
<keyword evidence="12" id="KW-1185">Reference proteome</keyword>
<evidence type="ECO:0000256" key="1">
    <source>
        <dbReference type="ARBA" id="ARBA00008714"/>
    </source>
</evidence>
<dbReference type="InterPro" id="IPR036314">
    <property type="entry name" value="SOD_C_sf"/>
</dbReference>
<feature type="domain" description="Manganese/iron superoxide dismutase N-terminal" evidence="9">
    <location>
        <begin position="51"/>
        <end position="136"/>
    </location>
</feature>
<dbReference type="Pfam" id="PF00081">
    <property type="entry name" value="Sod_Fe_N"/>
    <property type="match status" value="1"/>
</dbReference>
<feature type="binding site" evidence="7">
    <location>
        <position position="129"/>
    </location>
    <ligand>
        <name>Mn(2+)</name>
        <dbReference type="ChEBI" id="CHEBI:29035"/>
    </ligand>
</feature>
<dbReference type="EC" id="1.15.1.1" evidence="2 8"/>
<dbReference type="SUPFAM" id="SSF46609">
    <property type="entry name" value="Fe,Mn superoxide dismutase (SOD), N-terminal domain"/>
    <property type="match status" value="1"/>
</dbReference>
<comment type="function">
    <text evidence="5">Component of the mitochondrial ribosome (mitoribosome), a dedicated translation machinery responsible for the synthesis of mitochondrial genome-encoded proteins, including at least some of the essential transmembrane subunits of the mitochondrial respiratory chain. The mitoribosomes are attached to the mitochondrial inner membrane and translation products are cotranslationally integrated into the membrane.</text>
</comment>
<comment type="similarity">
    <text evidence="1 8">Belongs to the iron/manganese superoxide dismutase family.</text>
</comment>
<dbReference type="NCBIfam" id="NF008177">
    <property type="entry name" value="PRK10925.1"/>
    <property type="match status" value="1"/>
</dbReference>
<name>A0AAQ3LZF9_9PEZI</name>
<gene>
    <name evidence="11" type="ORF">R9X50_00124800</name>
</gene>
<feature type="binding site" evidence="7">
    <location>
        <position position="75"/>
    </location>
    <ligand>
        <name>Mn(2+)</name>
        <dbReference type="ChEBI" id="CHEBI:29035"/>
    </ligand>
</feature>
<evidence type="ECO:0000256" key="2">
    <source>
        <dbReference type="ARBA" id="ARBA00012682"/>
    </source>
</evidence>
<feature type="domain" description="Manganese/iron superoxide dismutase C-terminal" evidence="10">
    <location>
        <begin position="143"/>
        <end position="248"/>
    </location>
</feature>
<evidence type="ECO:0000256" key="5">
    <source>
        <dbReference type="ARBA" id="ARBA00037226"/>
    </source>
</evidence>
<dbReference type="Pfam" id="PF02777">
    <property type="entry name" value="Sod_Fe_C"/>
    <property type="match status" value="1"/>
</dbReference>
<sequence>MQLSNFTFALQLGQFGHWMVSSAHSRLDFLQQSFPGQQNITSSTPSVQMAYTLPPLGYDYDALEPHFDKETMEIHHSKHHQTYVNNLNGALKGHELSTLDVDELVTKLDKIPADKMTFVRNNAGGHSNHSLFWKNLKIGTTLSGHLKSAIEKEFGSVDNFKTKFETAAAKVFGSGWAWLVKENDKLRIVTTANQDSPLMGVAVGGASGKPIIALDVWEHAYYLKFQNRRPDYIKSFWNVVNWDEASKRFSE</sequence>
<dbReference type="InterPro" id="IPR019833">
    <property type="entry name" value="Mn/Fe_SOD_BS"/>
</dbReference>
<comment type="catalytic activity">
    <reaction evidence="6 8">
        <text>2 superoxide + 2 H(+) = H2O2 + O2</text>
        <dbReference type="Rhea" id="RHEA:20696"/>
        <dbReference type="ChEBI" id="CHEBI:15378"/>
        <dbReference type="ChEBI" id="CHEBI:15379"/>
        <dbReference type="ChEBI" id="CHEBI:16240"/>
        <dbReference type="ChEBI" id="CHEBI:18421"/>
        <dbReference type="EC" id="1.15.1.1"/>
    </reaction>
</comment>
<dbReference type="FunFam" id="1.10.287.990:FF:000001">
    <property type="entry name" value="Superoxide dismutase"/>
    <property type="match status" value="1"/>
</dbReference>
<dbReference type="PANTHER" id="PTHR43595">
    <property type="entry name" value="37S RIBOSOMAL PROTEIN S26, MITOCHONDRIAL"/>
    <property type="match status" value="1"/>
</dbReference>
<evidence type="ECO:0000256" key="8">
    <source>
        <dbReference type="RuleBase" id="RU000414"/>
    </source>
</evidence>
<evidence type="ECO:0000256" key="4">
    <source>
        <dbReference type="ARBA" id="ARBA00023002"/>
    </source>
</evidence>
<dbReference type="GO" id="GO:0005737">
    <property type="term" value="C:cytoplasm"/>
    <property type="evidence" value="ECO:0007669"/>
    <property type="project" value="TreeGrafter"/>
</dbReference>
<keyword evidence="4 8" id="KW-0560">Oxidoreductase</keyword>
<dbReference type="EMBL" id="CP138581">
    <property type="protein sequence ID" value="WPG98457.1"/>
    <property type="molecule type" value="Genomic_DNA"/>
</dbReference>
<dbReference type="PANTHER" id="PTHR43595:SF2">
    <property type="entry name" value="SMALL RIBOSOMAL SUBUNIT PROTEIN MS42"/>
    <property type="match status" value="1"/>
</dbReference>
<dbReference type="InterPro" id="IPR019832">
    <property type="entry name" value="Mn/Fe_SOD_C"/>
</dbReference>
<evidence type="ECO:0000256" key="3">
    <source>
        <dbReference type="ARBA" id="ARBA00022723"/>
    </source>
</evidence>
<dbReference type="InterPro" id="IPR001189">
    <property type="entry name" value="Mn/Fe_SOD"/>
</dbReference>
<dbReference type="AlphaFoldDB" id="A0AAQ3LZF9"/>
<dbReference type="PROSITE" id="PS00088">
    <property type="entry name" value="SOD_MN"/>
    <property type="match status" value="1"/>
</dbReference>
<organism evidence="11 12">
    <name type="scientific">Acrodontium crateriforme</name>
    <dbReference type="NCBI Taxonomy" id="150365"/>
    <lineage>
        <taxon>Eukaryota</taxon>
        <taxon>Fungi</taxon>
        <taxon>Dikarya</taxon>
        <taxon>Ascomycota</taxon>
        <taxon>Pezizomycotina</taxon>
        <taxon>Dothideomycetes</taxon>
        <taxon>Dothideomycetidae</taxon>
        <taxon>Mycosphaerellales</taxon>
        <taxon>Teratosphaeriaceae</taxon>
        <taxon>Acrodontium</taxon>
    </lineage>
</organism>
<evidence type="ECO:0000313" key="12">
    <source>
        <dbReference type="Proteomes" id="UP001303373"/>
    </source>
</evidence>
<evidence type="ECO:0000256" key="7">
    <source>
        <dbReference type="PIRSR" id="PIRSR000349-1"/>
    </source>
</evidence>
<comment type="function">
    <text evidence="8">Destroys radicals which are normally produced within the cells and which are toxic to biological systems.</text>
</comment>
<evidence type="ECO:0000256" key="6">
    <source>
        <dbReference type="ARBA" id="ARBA00049204"/>
    </source>
</evidence>
<dbReference type="Gene3D" id="3.55.40.20">
    <property type="entry name" value="Iron/manganese superoxide dismutase, C-terminal domain"/>
    <property type="match status" value="1"/>
</dbReference>
<feature type="binding site" evidence="7">
    <location>
        <position position="219"/>
    </location>
    <ligand>
        <name>Mn(2+)</name>
        <dbReference type="ChEBI" id="CHEBI:29035"/>
    </ligand>
</feature>
<evidence type="ECO:0000259" key="10">
    <source>
        <dbReference type="Pfam" id="PF02777"/>
    </source>
</evidence>
<evidence type="ECO:0000259" key="9">
    <source>
        <dbReference type="Pfam" id="PF00081"/>
    </source>
</evidence>
<dbReference type="SUPFAM" id="SSF54719">
    <property type="entry name" value="Fe,Mn superoxide dismutase (SOD), C-terminal domain"/>
    <property type="match status" value="1"/>
</dbReference>
<dbReference type="InterPro" id="IPR036324">
    <property type="entry name" value="Mn/Fe_SOD_N_sf"/>
</dbReference>
<feature type="binding site" evidence="7">
    <location>
        <position position="215"/>
    </location>
    <ligand>
        <name>Mn(2+)</name>
        <dbReference type="ChEBI" id="CHEBI:29035"/>
    </ligand>
</feature>
<dbReference type="GO" id="GO:0046872">
    <property type="term" value="F:metal ion binding"/>
    <property type="evidence" value="ECO:0007669"/>
    <property type="project" value="UniProtKB-KW"/>
</dbReference>
<dbReference type="PRINTS" id="PR01703">
    <property type="entry name" value="MNSODISMTASE"/>
</dbReference>
<proteinExistence type="inferred from homology"/>
<reference evidence="11 12" key="1">
    <citation type="submission" date="2023-11" db="EMBL/GenBank/DDBJ databases">
        <title>An acidophilic fungus is an integral part of prey digestion in a carnivorous sundew plant.</title>
        <authorList>
            <person name="Tsai I.J."/>
        </authorList>
    </citation>
    <scope>NUCLEOTIDE SEQUENCE [LARGE SCALE GENOMIC DNA]</scope>
    <source>
        <strain evidence="11">169a</strain>
    </source>
</reference>
<dbReference type="PIRSF" id="PIRSF000349">
    <property type="entry name" value="SODismutase"/>
    <property type="match status" value="1"/>
</dbReference>